<reference evidence="3" key="1">
    <citation type="journal article" date="2013" name="Proc. Natl. Acad. Sci. U.S.A.">
        <title>Genome structure and metabolic features in the red seaweed Chondrus crispus shed light on evolution of the Archaeplastida.</title>
        <authorList>
            <person name="Collen J."/>
            <person name="Porcel B."/>
            <person name="Carre W."/>
            <person name="Ball S.G."/>
            <person name="Chaparro C."/>
            <person name="Tonon T."/>
            <person name="Barbeyron T."/>
            <person name="Michel G."/>
            <person name="Noel B."/>
            <person name="Valentin K."/>
            <person name="Elias M."/>
            <person name="Artiguenave F."/>
            <person name="Arun A."/>
            <person name="Aury J.M."/>
            <person name="Barbosa-Neto J.F."/>
            <person name="Bothwell J.H."/>
            <person name="Bouget F.Y."/>
            <person name="Brillet L."/>
            <person name="Cabello-Hurtado F."/>
            <person name="Capella-Gutierrez S."/>
            <person name="Charrier B."/>
            <person name="Cladiere L."/>
            <person name="Cock J.M."/>
            <person name="Coelho S.M."/>
            <person name="Colleoni C."/>
            <person name="Czjzek M."/>
            <person name="Da Silva C."/>
            <person name="Delage L."/>
            <person name="Denoeud F."/>
            <person name="Deschamps P."/>
            <person name="Dittami S.M."/>
            <person name="Gabaldon T."/>
            <person name="Gachon C.M."/>
            <person name="Groisillier A."/>
            <person name="Herve C."/>
            <person name="Jabbari K."/>
            <person name="Katinka M."/>
            <person name="Kloareg B."/>
            <person name="Kowalczyk N."/>
            <person name="Labadie K."/>
            <person name="Leblanc C."/>
            <person name="Lopez P.J."/>
            <person name="McLachlan D.H."/>
            <person name="Meslet-Cladiere L."/>
            <person name="Moustafa A."/>
            <person name="Nehr Z."/>
            <person name="Nyvall Collen P."/>
            <person name="Panaud O."/>
            <person name="Partensky F."/>
            <person name="Poulain J."/>
            <person name="Rensing S.A."/>
            <person name="Rousvoal S."/>
            <person name="Samson G."/>
            <person name="Symeonidi A."/>
            <person name="Weissenbach J."/>
            <person name="Zambounis A."/>
            <person name="Wincker P."/>
            <person name="Boyen C."/>
        </authorList>
    </citation>
    <scope>NUCLEOTIDE SEQUENCE [LARGE SCALE GENOMIC DNA]</scope>
    <source>
        <strain evidence="3">cv. Stackhouse</strain>
    </source>
</reference>
<name>R7QL35_CHOCR</name>
<accession>R7QL35</accession>
<dbReference type="PhylomeDB" id="R7QL35"/>
<organism evidence="2 3">
    <name type="scientific">Chondrus crispus</name>
    <name type="common">Carrageen Irish moss</name>
    <name type="synonym">Polymorpha crispa</name>
    <dbReference type="NCBI Taxonomy" id="2769"/>
    <lineage>
        <taxon>Eukaryota</taxon>
        <taxon>Rhodophyta</taxon>
        <taxon>Florideophyceae</taxon>
        <taxon>Rhodymeniophycidae</taxon>
        <taxon>Gigartinales</taxon>
        <taxon>Gigartinaceae</taxon>
        <taxon>Chondrus</taxon>
    </lineage>
</organism>
<feature type="region of interest" description="Disordered" evidence="1">
    <location>
        <begin position="1"/>
        <end position="35"/>
    </location>
</feature>
<dbReference type="GeneID" id="17325783"/>
<evidence type="ECO:0000256" key="1">
    <source>
        <dbReference type="SAM" id="MobiDB-lite"/>
    </source>
</evidence>
<dbReference type="Proteomes" id="UP000012073">
    <property type="component" value="Unassembled WGS sequence"/>
</dbReference>
<evidence type="ECO:0000313" key="2">
    <source>
        <dbReference type="EMBL" id="CDF38196.1"/>
    </source>
</evidence>
<sequence length="342" mass="38063">MSTGTHPIKISDSGPKNQIPKREQRSGIKDDIPEIGSTAPIPLQILATEVARGNREVARQPVARHILPWERADWVENVRSWMIERLEEECNAKCSASSIVPEMLVGGVRMRAKTSKGDFMAVAYPGSGGGAAKIGVLGRVVPRYIFKVVCMSENKEAVLMRDHLDPFHYKVSVKEMEAATKDYVWMQMGTIGRTGELVEGGLMDLRSEVLLRKLDNLEQSLMFREMASRQAFKKSVRWYLGTKRRIRNGVTELMGCGIPETVLGGQGCRKGEGGEHYLFHRWFEGFVGCALATVDEWILREGRVFEALELFWGDGKDGAVEGNWKMCTLAVVVGNEVGICTA</sequence>
<gene>
    <name evidence="2" type="ORF">CHC_T00000585001</name>
</gene>
<feature type="compositionally biased region" description="Basic and acidic residues" evidence="1">
    <location>
        <begin position="20"/>
        <end position="32"/>
    </location>
</feature>
<dbReference type="KEGG" id="ccp:CHC_T00000585001"/>
<dbReference type="EMBL" id="HG001901">
    <property type="protein sequence ID" value="CDF38196.1"/>
    <property type="molecule type" value="Genomic_DNA"/>
</dbReference>
<dbReference type="RefSeq" id="XP_005718065.1">
    <property type="nucleotide sequence ID" value="XM_005718008.1"/>
</dbReference>
<keyword evidence="3" id="KW-1185">Reference proteome</keyword>
<protein>
    <submittedName>
        <fullName evidence="2">Uncharacterized protein</fullName>
    </submittedName>
</protein>
<proteinExistence type="predicted"/>
<dbReference type="Gramene" id="CDF38196">
    <property type="protein sequence ID" value="CDF38196"/>
    <property type="gene ID" value="CHC_T00000585001"/>
</dbReference>
<evidence type="ECO:0000313" key="3">
    <source>
        <dbReference type="Proteomes" id="UP000012073"/>
    </source>
</evidence>
<dbReference type="AlphaFoldDB" id="R7QL35"/>